<dbReference type="SUPFAM" id="SSF51261">
    <property type="entry name" value="Duplicated hybrid motif"/>
    <property type="match status" value="1"/>
</dbReference>
<comment type="catalytic activity">
    <reaction evidence="1">
        <text>Hydrolysis of the -Gly-|-Gly- bond in the pentaglycine inter-peptide link joining staphylococcal cell wall peptidoglycans.</text>
        <dbReference type="EC" id="3.4.24.75"/>
    </reaction>
</comment>
<evidence type="ECO:0000313" key="7">
    <source>
        <dbReference type="EMBL" id="WOS95842.1"/>
    </source>
</evidence>
<dbReference type="KEGG" id="nmy:CJ229_007035"/>
<keyword evidence="5" id="KW-0645">Protease</keyword>
<accession>A0AAF1BSE6</accession>
<evidence type="ECO:0000256" key="4">
    <source>
        <dbReference type="ARBA" id="ARBA00012322"/>
    </source>
</evidence>
<dbReference type="InterPro" id="IPR050570">
    <property type="entry name" value="Cell_wall_metabolism_enzyme"/>
</dbReference>
<dbReference type="GO" id="GO:0004222">
    <property type="term" value="F:metalloendopeptidase activity"/>
    <property type="evidence" value="ECO:0007669"/>
    <property type="project" value="TreeGrafter"/>
</dbReference>
<dbReference type="EMBL" id="CP136964">
    <property type="protein sequence ID" value="WOS95842.1"/>
    <property type="molecule type" value="Genomic_DNA"/>
</dbReference>
<dbReference type="RefSeq" id="WP_257993676.1">
    <property type="nucleotide sequence ID" value="NZ_CP136964.1"/>
</dbReference>
<keyword evidence="7" id="KW-0378">Hydrolase</keyword>
<keyword evidence="5" id="KW-0482">Metalloprotease</keyword>
<dbReference type="GO" id="GO:0006508">
    <property type="term" value="P:proteolysis"/>
    <property type="evidence" value="ECO:0007669"/>
    <property type="project" value="UniProtKB-KW"/>
</dbReference>
<dbReference type="Pfam" id="PF01551">
    <property type="entry name" value="Peptidase_M23"/>
    <property type="match status" value="1"/>
</dbReference>
<feature type="domain" description="M23ase beta-sheet core" evidence="6">
    <location>
        <begin position="165"/>
        <end position="256"/>
    </location>
</feature>
<evidence type="ECO:0000256" key="1">
    <source>
        <dbReference type="ARBA" id="ARBA00001667"/>
    </source>
</evidence>
<sequence>MQQKELANLILQGDFETVYSQTDNEFQNEISLDEFREVAEDFTKDITGLEFQSELFDNDESKQYVWIDDSGTKGIVAVFNKDDLMDGIQFLPVESYPETDEVFTKTMFSPPFKGEWLVVWGGINSLVNYHYEYESQRYAYDFIVVKDNKSYEENKELNESYYAFGKEYIAPADGVVVGIENDIKDNEPVGVSNTDDPAGNYVILDHGNDEFSHLSHFKYQSIVVKEGDTVKRGDLLGLVGNSGNSSEAHIHFHVADSSDLWDSKSIRINFDGNNDMHQGDIIKR</sequence>
<dbReference type="Gene3D" id="2.70.70.10">
    <property type="entry name" value="Glucose Permease (Domain IIA)"/>
    <property type="match status" value="1"/>
</dbReference>
<reference evidence="8" key="1">
    <citation type="submission" date="2017-09" db="EMBL/GenBank/DDBJ databases">
        <title>Bacterial strain isolated from the female urinary microbiota.</title>
        <authorList>
            <person name="Thomas-White K."/>
            <person name="Kumar N."/>
            <person name="Forster S."/>
            <person name="Putonti C."/>
            <person name="Lawley T."/>
            <person name="Wolfe A.J."/>
        </authorList>
    </citation>
    <scope>NUCLEOTIDE SEQUENCE [LARGE SCALE GENOMIC DNA]</scope>
    <source>
        <strain evidence="8">UMB0959</strain>
    </source>
</reference>
<dbReference type="PANTHER" id="PTHR21666:SF270">
    <property type="entry name" value="MUREIN HYDROLASE ACTIVATOR ENVC"/>
    <property type="match status" value="1"/>
</dbReference>
<dbReference type="PANTHER" id="PTHR21666">
    <property type="entry name" value="PEPTIDASE-RELATED"/>
    <property type="match status" value="1"/>
</dbReference>
<proteinExistence type="inferred from homology"/>
<dbReference type="CDD" id="cd12797">
    <property type="entry name" value="M23_peptidase"/>
    <property type="match status" value="1"/>
</dbReference>
<evidence type="ECO:0000313" key="8">
    <source>
        <dbReference type="Proteomes" id="UP000243626"/>
    </source>
</evidence>
<comment type="similarity">
    <text evidence="3">Belongs to the peptidase M23B family.</text>
</comment>
<dbReference type="InterPro" id="IPR016047">
    <property type="entry name" value="M23ase_b-sheet_dom"/>
</dbReference>
<dbReference type="EC" id="3.4.24.75" evidence="4"/>
<evidence type="ECO:0000256" key="3">
    <source>
        <dbReference type="ARBA" id="ARBA00006646"/>
    </source>
</evidence>
<evidence type="ECO:0000256" key="2">
    <source>
        <dbReference type="ARBA" id="ARBA00001947"/>
    </source>
</evidence>
<gene>
    <name evidence="7" type="ORF">CJ229_007035</name>
</gene>
<dbReference type="InterPro" id="IPR011055">
    <property type="entry name" value="Dup_hybrid_motif"/>
</dbReference>
<dbReference type="AlphaFoldDB" id="A0AAF1BSE6"/>
<evidence type="ECO:0000256" key="5">
    <source>
        <dbReference type="ARBA" id="ARBA00023049"/>
    </source>
</evidence>
<keyword evidence="8" id="KW-1185">Reference proteome</keyword>
<protein>
    <recommendedName>
        <fullName evidence="4">lysostaphin</fullName>
        <ecNumber evidence="4">3.4.24.75</ecNumber>
    </recommendedName>
</protein>
<name>A0AAF1BSE6_9STAP</name>
<evidence type="ECO:0000259" key="6">
    <source>
        <dbReference type="Pfam" id="PF01551"/>
    </source>
</evidence>
<comment type="cofactor">
    <cofactor evidence="2">
        <name>Zn(2+)</name>
        <dbReference type="ChEBI" id="CHEBI:29105"/>
    </cofactor>
</comment>
<dbReference type="Proteomes" id="UP000243626">
    <property type="component" value="Chromosome"/>
</dbReference>
<organism evidence="7 8">
    <name type="scientific">Nosocomiicoccus massiliensis</name>
    <dbReference type="NCBI Taxonomy" id="1232430"/>
    <lineage>
        <taxon>Bacteria</taxon>
        <taxon>Bacillati</taxon>
        <taxon>Bacillota</taxon>
        <taxon>Bacilli</taxon>
        <taxon>Bacillales</taxon>
        <taxon>Staphylococcaceae</taxon>
        <taxon>Nosocomiicoccus</taxon>
    </lineage>
</organism>